<evidence type="ECO:0008006" key="2">
    <source>
        <dbReference type="Google" id="ProtNLM"/>
    </source>
</evidence>
<name>A0A679JRV4_VARPD</name>
<reference evidence="1" key="1">
    <citation type="submission" date="2019-12" db="EMBL/GenBank/DDBJ databases">
        <authorList>
            <person name="Cremers G."/>
        </authorList>
    </citation>
    <scope>NUCLEOTIDE SEQUENCE</scope>
    <source>
        <strain evidence="1">Vvax</strain>
    </source>
</reference>
<protein>
    <recommendedName>
        <fullName evidence="2">Radical SAM protein</fullName>
    </recommendedName>
</protein>
<gene>
    <name evidence="1" type="ORF">VVAX_05300</name>
</gene>
<proteinExistence type="predicted"/>
<organism evidence="1">
    <name type="scientific">Variovorax paradoxus</name>
    <dbReference type="NCBI Taxonomy" id="34073"/>
    <lineage>
        <taxon>Bacteria</taxon>
        <taxon>Pseudomonadati</taxon>
        <taxon>Pseudomonadota</taxon>
        <taxon>Betaproteobacteria</taxon>
        <taxon>Burkholderiales</taxon>
        <taxon>Comamonadaceae</taxon>
        <taxon>Variovorax</taxon>
    </lineage>
</organism>
<dbReference type="AlphaFoldDB" id="A0A679JRV4"/>
<accession>A0A679JRV4</accession>
<sequence>MSSPSSRIPIHDVRKVAIAALPRSASSPLFDRLRAAVGQVAMRAPDADEGLRWHTHRLGGVPRRFAQPITFTPYASVQPCSARCGFCSENLRKADGSIAASRLRPDTGYFDGLARALRALRGVPLSWSLSGLETSDDAGWMLQLLDTLAAGERDGPVVEERVLYSNGAGFAAPRGAQLRSALQDFGLSWLELSRHHHDGAANQAIMRFRPEVAIGEQAVFERTARQLADAVALRLVCILQRGGVAQPADVSAYLQWAQRCGAGTVVFREFSRLDSSYRDNATARYLHARRVPMDELLAACLDNAVSRGWTLEHLTEGYYFWNLRLRTATGLRVVFESADYGAMHQRHASGDVYKLVYFPDGQLCAGWEPGRDVLLDTRSEEARAHA</sequence>
<evidence type="ECO:0000313" key="1">
    <source>
        <dbReference type="EMBL" id="CAA2109030.1"/>
    </source>
</evidence>
<dbReference type="EMBL" id="LR743508">
    <property type="protein sequence ID" value="CAA2109030.1"/>
    <property type="molecule type" value="Genomic_DNA"/>
</dbReference>
<dbReference type="RefSeq" id="WP_339092978.1">
    <property type="nucleotide sequence ID" value="NZ_LR743508.1"/>
</dbReference>